<evidence type="ECO:0000256" key="1">
    <source>
        <dbReference type="ARBA" id="ARBA00000085"/>
    </source>
</evidence>
<keyword evidence="7 14" id="KW-0812">Transmembrane</keyword>
<dbReference type="PANTHER" id="PTHR43065:SF10">
    <property type="entry name" value="PEROXIDE STRESS-ACTIVATED HISTIDINE KINASE MAK3"/>
    <property type="match status" value="1"/>
</dbReference>
<evidence type="ECO:0000256" key="9">
    <source>
        <dbReference type="ARBA" id="ARBA00022777"/>
    </source>
</evidence>
<keyword evidence="9 16" id="KW-0418">Kinase</keyword>
<dbReference type="PRINTS" id="PR00344">
    <property type="entry name" value="BCTRLSENSOR"/>
</dbReference>
<keyword evidence="6" id="KW-0808">Transferase</keyword>
<keyword evidence="17" id="KW-1185">Reference proteome</keyword>
<dbReference type="Gene3D" id="3.30.565.10">
    <property type="entry name" value="Histidine kinase-like ATPase, C-terminal domain"/>
    <property type="match status" value="1"/>
</dbReference>
<dbReference type="InterPro" id="IPR029151">
    <property type="entry name" value="Sensor-like_sf"/>
</dbReference>
<evidence type="ECO:0000313" key="17">
    <source>
        <dbReference type="Proteomes" id="UP000036780"/>
    </source>
</evidence>
<dbReference type="InterPro" id="IPR003594">
    <property type="entry name" value="HATPase_dom"/>
</dbReference>
<evidence type="ECO:0000256" key="4">
    <source>
        <dbReference type="ARBA" id="ARBA00022475"/>
    </source>
</evidence>
<keyword evidence="4" id="KW-1003">Cell membrane</keyword>
<dbReference type="GO" id="GO:0000155">
    <property type="term" value="F:phosphorelay sensor kinase activity"/>
    <property type="evidence" value="ECO:0007669"/>
    <property type="project" value="InterPro"/>
</dbReference>
<dbReference type="GO" id="GO:0005524">
    <property type="term" value="F:ATP binding"/>
    <property type="evidence" value="ECO:0007669"/>
    <property type="project" value="UniProtKB-KW"/>
</dbReference>
<comment type="caution">
    <text evidence="16">The sequence shown here is derived from an EMBL/GenBank/DDBJ whole genome shotgun (WGS) entry which is preliminary data.</text>
</comment>
<dbReference type="Gene3D" id="1.10.287.130">
    <property type="match status" value="1"/>
</dbReference>
<dbReference type="Pfam" id="PF14689">
    <property type="entry name" value="SPOB_a"/>
    <property type="match status" value="1"/>
</dbReference>
<keyword evidence="5" id="KW-0597">Phosphoprotein</keyword>
<dbReference type="GeneID" id="66869803"/>
<dbReference type="Pfam" id="PF02518">
    <property type="entry name" value="HATPase_c"/>
    <property type="match status" value="1"/>
</dbReference>
<dbReference type="PROSITE" id="PS50109">
    <property type="entry name" value="HIS_KIN"/>
    <property type="match status" value="1"/>
</dbReference>
<dbReference type="PATRIC" id="fig|1473.5.peg.3850"/>
<dbReference type="SUPFAM" id="SSF103190">
    <property type="entry name" value="Sensory domain-like"/>
    <property type="match status" value="1"/>
</dbReference>
<evidence type="ECO:0000256" key="12">
    <source>
        <dbReference type="ARBA" id="ARBA00023012"/>
    </source>
</evidence>
<evidence type="ECO:0000256" key="5">
    <source>
        <dbReference type="ARBA" id="ARBA00022553"/>
    </source>
</evidence>
<dbReference type="GO" id="GO:0005886">
    <property type="term" value="C:plasma membrane"/>
    <property type="evidence" value="ECO:0007669"/>
    <property type="project" value="UniProtKB-SubCell"/>
</dbReference>
<evidence type="ECO:0000256" key="6">
    <source>
        <dbReference type="ARBA" id="ARBA00022679"/>
    </source>
</evidence>
<evidence type="ECO:0000256" key="10">
    <source>
        <dbReference type="ARBA" id="ARBA00022840"/>
    </source>
</evidence>
<proteinExistence type="predicted"/>
<keyword evidence="10" id="KW-0067">ATP-binding</keyword>
<evidence type="ECO:0000256" key="11">
    <source>
        <dbReference type="ARBA" id="ARBA00022989"/>
    </source>
</evidence>
<dbReference type="PANTHER" id="PTHR43065">
    <property type="entry name" value="SENSOR HISTIDINE KINASE"/>
    <property type="match status" value="1"/>
</dbReference>
<feature type="domain" description="Histidine kinase" evidence="15">
    <location>
        <begin position="449"/>
        <end position="547"/>
    </location>
</feature>
<comment type="catalytic activity">
    <reaction evidence="1">
        <text>ATP + protein L-histidine = ADP + protein N-phospho-L-histidine.</text>
        <dbReference type="EC" id="2.7.13.3"/>
    </reaction>
</comment>
<evidence type="ECO:0000256" key="3">
    <source>
        <dbReference type="ARBA" id="ARBA00012438"/>
    </source>
</evidence>
<keyword evidence="13 14" id="KW-0472">Membrane</keyword>
<dbReference type="InterPro" id="IPR033463">
    <property type="entry name" value="sCache_3"/>
</dbReference>
<evidence type="ECO:0000256" key="2">
    <source>
        <dbReference type="ARBA" id="ARBA00004651"/>
    </source>
</evidence>
<dbReference type="EMBL" id="LGTO01000004">
    <property type="protein sequence ID" value="KNE22053.1"/>
    <property type="molecule type" value="Genomic_DNA"/>
</dbReference>
<accession>A0A0L0QV35</accession>
<dbReference type="SMART" id="SM00387">
    <property type="entry name" value="HATPase_c"/>
    <property type="match status" value="1"/>
</dbReference>
<comment type="subcellular location">
    <subcellularLocation>
        <location evidence="2">Cell membrane</location>
        <topology evidence="2">Multi-pass membrane protein</topology>
    </subcellularLocation>
</comment>
<keyword evidence="11 14" id="KW-1133">Transmembrane helix</keyword>
<dbReference type="SUPFAM" id="SSF55890">
    <property type="entry name" value="Sporulation response regulatory protein Spo0B"/>
    <property type="match status" value="1"/>
</dbReference>
<feature type="transmembrane region" description="Helical" evidence="14">
    <location>
        <begin position="190"/>
        <end position="209"/>
    </location>
</feature>
<evidence type="ECO:0000256" key="8">
    <source>
        <dbReference type="ARBA" id="ARBA00022741"/>
    </source>
</evidence>
<dbReference type="InterPro" id="IPR039506">
    <property type="entry name" value="SPOB_a"/>
</dbReference>
<protein>
    <recommendedName>
        <fullName evidence="3">histidine kinase</fullName>
        <ecNumber evidence="3">2.7.13.3</ecNumber>
    </recommendedName>
</protein>
<dbReference type="InterPro" id="IPR005467">
    <property type="entry name" value="His_kinase_dom"/>
</dbReference>
<dbReference type="InterPro" id="IPR036890">
    <property type="entry name" value="HATPase_C_sf"/>
</dbReference>
<name>A0A0L0QV35_VIRPA</name>
<dbReference type="InterPro" id="IPR004358">
    <property type="entry name" value="Sig_transdc_His_kin-like_C"/>
</dbReference>
<dbReference type="Gene3D" id="3.30.450.20">
    <property type="entry name" value="PAS domain"/>
    <property type="match status" value="2"/>
</dbReference>
<dbReference type="EC" id="2.7.13.3" evidence="3"/>
<evidence type="ECO:0000256" key="13">
    <source>
        <dbReference type="ARBA" id="ARBA00023136"/>
    </source>
</evidence>
<dbReference type="InterPro" id="IPR016120">
    <property type="entry name" value="Sig_transdc_His_kin_SpoOB"/>
</dbReference>
<keyword evidence="8" id="KW-0547">Nucleotide-binding</keyword>
<organism evidence="16 17">
    <name type="scientific">Virgibacillus pantothenticus</name>
    <dbReference type="NCBI Taxonomy" id="1473"/>
    <lineage>
        <taxon>Bacteria</taxon>
        <taxon>Bacillati</taxon>
        <taxon>Bacillota</taxon>
        <taxon>Bacilli</taxon>
        <taxon>Bacillales</taxon>
        <taxon>Bacillaceae</taxon>
        <taxon>Virgibacillus</taxon>
    </lineage>
</organism>
<keyword evidence="12" id="KW-0902">Two-component regulatory system</keyword>
<dbReference type="RefSeq" id="WP_072740994.1">
    <property type="nucleotide sequence ID" value="NZ_CP073011.1"/>
</dbReference>
<evidence type="ECO:0000259" key="15">
    <source>
        <dbReference type="PROSITE" id="PS50109"/>
    </source>
</evidence>
<dbReference type="AlphaFoldDB" id="A0A0L0QV35"/>
<evidence type="ECO:0000256" key="14">
    <source>
        <dbReference type="SAM" id="Phobius"/>
    </source>
</evidence>
<evidence type="ECO:0000256" key="7">
    <source>
        <dbReference type="ARBA" id="ARBA00022692"/>
    </source>
</evidence>
<gene>
    <name evidence="16" type="ORF">AFK71_04430</name>
</gene>
<evidence type="ECO:0000313" key="16">
    <source>
        <dbReference type="EMBL" id="KNE22053.1"/>
    </source>
</evidence>
<dbReference type="SUPFAM" id="SSF55874">
    <property type="entry name" value="ATPase domain of HSP90 chaperone/DNA topoisomerase II/histidine kinase"/>
    <property type="match status" value="1"/>
</dbReference>
<sequence length="552" mass="62177">MKSRKNRRDLNDIKDNWLSRLSLKKMTTLLVLLSVLASLIASAILLDNYVLEREHRAVKNKIANVARMVAKDIRVINKVEDSPADPTIQDYANEVMDATGVSFVVVLDNNLIRKSHPDESVIGGTFSNVKDASKSLNGSEHYSRHIGILGEGTRFFTPIWNEEGEQIGIVCVGYVQQTINDELWNARKNLYIGLGCGLLVGIIGALYLARYLKKVLLGLEPKQIVAHMKEKEIIIDSVNEAIIAVSPERKVLLENVNFNNLLNKTEAASHAIHDGYLSEKIFSLIFDNVFETEKPIANRVMVINHFEFIVNVQLVYIDKNIYGAVATLYDQSELQHLIRELSGTEQYIDSLRAQNHKFMNQLHTILGLIELEKYADVHHFVRVLNHNYHREIGFVTDKIKSSAIAGFLLGKTSELEEQGVTLTIDEDSHFPAIKIGEMLHDLLLSMGILIDNAKEAVQNSSKKHVTLFLKYDADEGVIMIEVQDTGSGIEEHVLPKIFERGYSTKGENRGYGLDAIQSIVTHYDGLIDVQSKLGKGSSFRIEVPFKWRNEDD</sequence>
<dbReference type="Pfam" id="PF17203">
    <property type="entry name" value="sCache_3_2"/>
    <property type="match status" value="1"/>
</dbReference>
<reference evidence="17" key="1">
    <citation type="submission" date="2015-07" db="EMBL/GenBank/DDBJ databases">
        <title>Fjat-10053 dsm26.</title>
        <authorList>
            <person name="Liu B."/>
            <person name="Wang J."/>
            <person name="Zhu Y."/>
            <person name="Liu G."/>
            <person name="Chen Q."/>
            <person name="Chen Z."/>
            <person name="Lan J."/>
            <person name="Che J."/>
            <person name="Ge C."/>
            <person name="Shi H."/>
            <person name="Pan Z."/>
            <person name="Liu X."/>
        </authorList>
    </citation>
    <scope>NUCLEOTIDE SEQUENCE [LARGE SCALE GENOMIC DNA]</scope>
    <source>
        <strain evidence="17">DSM 26</strain>
    </source>
</reference>
<dbReference type="Proteomes" id="UP000036780">
    <property type="component" value="Unassembled WGS sequence"/>
</dbReference>